<dbReference type="RefSeq" id="WP_103940870.1">
    <property type="nucleotide sequence ID" value="NZ_FNVO01000012.1"/>
</dbReference>
<feature type="domain" description="ABC transmembrane type-2" evidence="10">
    <location>
        <begin position="46"/>
        <end position="279"/>
    </location>
</feature>
<evidence type="ECO:0000256" key="1">
    <source>
        <dbReference type="ARBA" id="ARBA00004429"/>
    </source>
</evidence>
<feature type="transmembrane region" description="Helical" evidence="9">
    <location>
        <begin position="120"/>
        <end position="143"/>
    </location>
</feature>
<feature type="transmembrane region" description="Helical" evidence="9">
    <location>
        <begin position="155"/>
        <end position="178"/>
    </location>
</feature>
<evidence type="ECO:0000256" key="8">
    <source>
        <dbReference type="ARBA" id="ARBA00023136"/>
    </source>
</evidence>
<evidence type="ECO:0000256" key="5">
    <source>
        <dbReference type="ARBA" id="ARBA00022519"/>
    </source>
</evidence>
<dbReference type="GO" id="GO:0005886">
    <property type="term" value="C:plasma membrane"/>
    <property type="evidence" value="ECO:0007669"/>
    <property type="project" value="UniProtKB-SubCell"/>
</dbReference>
<evidence type="ECO:0000313" key="12">
    <source>
        <dbReference type="Proteomes" id="UP000236723"/>
    </source>
</evidence>
<keyword evidence="4 9" id="KW-1003">Cell membrane</keyword>
<organism evidence="11 12">
    <name type="scientific">Thermomonospora echinospora</name>
    <dbReference type="NCBI Taxonomy" id="1992"/>
    <lineage>
        <taxon>Bacteria</taxon>
        <taxon>Bacillati</taxon>
        <taxon>Actinomycetota</taxon>
        <taxon>Actinomycetes</taxon>
        <taxon>Streptosporangiales</taxon>
        <taxon>Thermomonosporaceae</taxon>
        <taxon>Thermomonospora</taxon>
    </lineage>
</organism>
<feature type="transmembrane region" description="Helical" evidence="9">
    <location>
        <begin position="220"/>
        <end position="239"/>
    </location>
</feature>
<dbReference type="InterPro" id="IPR013525">
    <property type="entry name" value="ABC2_TM"/>
</dbReference>
<dbReference type="InterPro" id="IPR047817">
    <property type="entry name" value="ABC2_TM_bact-type"/>
</dbReference>
<evidence type="ECO:0000256" key="4">
    <source>
        <dbReference type="ARBA" id="ARBA00022475"/>
    </source>
</evidence>
<dbReference type="PROSITE" id="PS51012">
    <property type="entry name" value="ABC_TM2"/>
    <property type="match status" value="1"/>
</dbReference>
<evidence type="ECO:0000256" key="2">
    <source>
        <dbReference type="ARBA" id="ARBA00007783"/>
    </source>
</evidence>
<comment type="similarity">
    <text evidence="2 9">Belongs to the ABC-2 integral membrane protein family.</text>
</comment>
<dbReference type="AlphaFoldDB" id="A0A1H6D2H0"/>
<evidence type="ECO:0000256" key="6">
    <source>
        <dbReference type="ARBA" id="ARBA00022692"/>
    </source>
</evidence>
<feature type="transmembrane region" description="Helical" evidence="9">
    <location>
        <begin position="79"/>
        <end position="100"/>
    </location>
</feature>
<accession>A0A1H6D2H0</accession>
<dbReference type="Proteomes" id="UP000236723">
    <property type="component" value="Unassembled WGS sequence"/>
</dbReference>
<keyword evidence="3 9" id="KW-0813">Transport</keyword>
<dbReference type="GO" id="GO:0015920">
    <property type="term" value="P:lipopolysaccharide transport"/>
    <property type="evidence" value="ECO:0007669"/>
    <property type="project" value="TreeGrafter"/>
</dbReference>
<evidence type="ECO:0000313" key="11">
    <source>
        <dbReference type="EMBL" id="SEG79559.1"/>
    </source>
</evidence>
<evidence type="ECO:0000256" key="9">
    <source>
        <dbReference type="RuleBase" id="RU361157"/>
    </source>
</evidence>
<keyword evidence="5" id="KW-0997">Cell inner membrane</keyword>
<sequence length="287" mass="31442">MTQAAPLPPLLEPDASGGLREVFRRRYLLRLLVRRELRARYKSSMLGLGWSYVRPAVYFCVYFFIVGYVLGAGRKLEDFAVYLFSGMVLVNLFNEILHSATRSVTGHAALVRKIFLPREMFPVASVLVSLVHFVPGLVILMVAAVPAGWRPDPAALAGAVAGFAIVVLLGLGAGLLLAAGNVFLRDLEQAVDVTSAVIMWSAPVIYPWTFMRDGAPGWVLDLYLINPLVTAVSLFQRAFWQPGVEDAYTFPPDLALRTVGSLAFAVMVLAIGQQVFAAAQRRFGQEL</sequence>
<feature type="transmembrane region" description="Helical" evidence="9">
    <location>
        <begin position="52"/>
        <end position="72"/>
    </location>
</feature>
<feature type="transmembrane region" description="Helical" evidence="9">
    <location>
        <begin position="190"/>
        <end position="208"/>
    </location>
</feature>
<evidence type="ECO:0000259" key="10">
    <source>
        <dbReference type="PROSITE" id="PS51012"/>
    </source>
</evidence>
<gene>
    <name evidence="11" type="ORF">SAMN04489712_112236</name>
</gene>
<protein>
    <recommendedName>
        <fullName evidence="9">Transport permease protein</fullName>
    </recommendedName>
</protein>
<evidence type="ECO:0000256" key="7">
    <source>
        <dbReference type="ARBA" id="ARBA00022989"/>
    </source>
</evidence>
<name>A0A1H6D2H0_9ACTN</name>
<dbReference type="Pfam" id="PF01061">
    <property type="entry name" value="ABC2_membrane"/>
    <property type="match status" value="1"/>
</dbReference>
<keyword evidence="7 9" id="KW-1133">Transmembrane helix</keyword>
<comment type="subcellular location">
    <subcellularLocation>
        <location evidence="1">Cell inner membrane</location>
        <topology evidence="1">Multi-pass membrane protein</topology>
    </subcellularLocation>
    <subcellularLocation>
        <location evidence="9">Cell membrane</location>
        <topology evidence="9">Multi-pass membrane protein</topology>
    </subcellularLocation>
</comment>
<dbReference type="GO" id="GO:0140359">
    <property type="term" value="F:ABC-type transporter activity"/>
    <property type="evidence" value="ECO:0007669"/>
    <property type="project" value="InterPro"/>
</dbReference>
<proteinExistence type="inferred from homology"/>
<evidence type="ECO:0000256" key="3">
    <source>
        <dbReference type="ARBA" id="ARBA00022448"/>
    </source>
</evidence>
<feature type="transmembrane region" description="Helical" evidence="9">
    <location>
        <begin position="259"/>
        <end position="279"/>
    </location>
</feature>
<dbReference type="PANTHER" id="PTHR30413:SF8">
    <property type="entry name" value="TRANSPORT PERMEASE PROTEIN"/>
    <property type="match status" value="1"/>
</dbReference>
<keyword evidence="12" id="KW-1185">Reference proteome</keyword>
<dbReference type="OrthoDB" id="9789409at2"/>
<reference evidence="12" key="1">
    <citation type="submission" date="2016-10" db="EMBL/GenBank/DDBJ databases">
        <authorList>
            <person name="Varghese N."/>
            <person name="Submissions S."/>
        </authorList>
    </citation>
    <scope>NUCLEOTIDE SEQUENCE [LARGE SCALE GENOMIC DNA]</scope>
    <source>
        <strain evidence="12">DSM 43163</strain>
    </source>
</reference>
<dbReference type="EMBL" id="FNVO01000012">
    <property type="protein sequence ID" value="SEG79559.1"/>
    <property type="molecule type" value="Genomic_DNA"/>
</dbReference>
<keyword evidence="6 9" id="KW-0812">Transmembrane</keyword>
<dbReference type="PANTHER" id="PTHR30413">
    <property type="entry name" value="INNER MEMBRANE TRANSPORT PERMEASE"/>
    <property type="match status" value="1"/>
</dbReference>
<keyword evidence="8 9" id="KW-0472">Membrane</keyword>